<protein>
    <recommendedName>
        <fullName evidence="2">Protein kinase domain-containing protein</fullName>
    </recommendedName>
</protein>
<dbReference type="Pfam" id="PF07714">
    <property type="entry name" value="PK_Tyr_Ser-Thr"/>
    <property type="match status" value="1"/>
</dbReference>
<dbReference type="SUPFAM" id="SSF56112">
    <property type="entry name" value="Protein kinase-like (PK-like)"/>
    <property type="match status" value="1"/>
</dbReference>
<feature type="region of interest" description="Disordered" evidence="1">
    <location>
        <begin position="1"/>
        <end position="59"/>
    </location>
</feature>
<comment type="caution">
    <text evidence="3">The sequence shown here is derived from an EMBL/GenBank/DDBJ whole genome shotgun (WGS) entry which is preliminary data.</text>
</comment>
<evidence type="ECO:0000313" key="4">
    <source>
        <dbReference type="Proteomes" id="UP000215902"/>
    </source>
</evidence>
<evidence type="ECO:0000256" key="1">
    <source>
        <dbReference type="SAM" id="MobiDB-lite"/>
    </source>
</evidence>
<dbReference type="OrthoDB" id="774951at2759"/>
<feature type="region of interest" description="Disordered" evidence="1">
    <location>
        <begin position="385"/>
        <end position="411"/>
    </location>
</feature>
<dbReference type="GO" id="GO:0005737">
    <property type="term" value="C:cytoplasm"/>
    <property type="evidence" value="ECO:0007669"/>
    <property type="project" value="TreeGrafter"/>
</dbReference>
<organism evidence="3 4">
    <name type="scientific">Macrostomum lignano</name>
    <dbReference type="NCBI Taxonomy" id="282301"/>
    <lineage>
        <taxon>Eukaryota</taxon>
        <taxon>Metazoa</taxon>
        <taxon>Spiralia</taxon>
        <taxon>Lophotrochozoa</taxon>
        <taxon>Platyhelminthes</taxon>
        <taxon>Rhabditophora</taxon>
        <taxon>Macrostomorpha</taxon>
        <taxon>Macrostomida</taxon>
        <taxon>Macrostomidae</taxon>
        <taxon>Macrostomum</taxon>
    </lineage>
</organism>
<dbReference type="GO" id="GO:0004672">
    <property type="term" value="F:protein kinase activity"/>
    <property type="evidence" value="ECO:0007669"/>
    <property type="project" value="InterPro"/>
</dbReference>
<dbReference type="PROSITE" id="PS50011">
    <property type="entry name" value="PROTEIN_KINASE_DOM"/>
    <property type="match status" value="1"/>
</dbReference>
<dbReference type="AlphaFoldDB" id="A0A267EPC2"/>
<dbReference type="Proteomes" id="UP000215902">
    <property type="component" value="Unassembled WGS sequence"/>
</dbReference>
<dbReference type="STRING" id="282301.A0A267EPC2"/>
<name>A0A267EPC2_9PLAT</name>
<evidence type="ECO:0000313" key="3">
    <source>
        <dbReference type="EMBL" id="PAA62737.1"/>
    </source>
</evidence>
<feature type="compositionally biased region" description="Low complexity" evidence="1">
    <location>
        <begin position="104"/>
        <end position="131"/>
    </location>
</feature>
<evidence type="ECO:0000259" key="2">
    <source>
        <dbReference type="PROSITE" id="PS50011"/>
    </source>
</evidence>
<feature type="region of interest" description="Disordered" evidence="1">
    <location>
        <begin position="180"/>
        <end position="204"/>
    </location>
</feature>
<keyword evidence="4" id="KW-1185">Reference proteome</keyword>
<dbReference type="InterPro" id="IPR001245">
    <property type="entry name" value="Ser-Thr/Tyr_kinase_cat_dom"/>
</dbReference>
<dbReference type="PANTHER" id="PTHR23257">
    <property type="entry name" value="SERINE-THREONINE PROTEIN KINASE"/>
    <property type="match status" value="1"/>
</dbReference>
<accession>A0A267EPC2</accession>
<dbReference type="GO" id="GO:0005524">
    <property type="term" value="F:ATP binding"/>
    <property type="evidence" value="ECO:0007669"/>
    <property type="project" value="InterPro"/>
</dbReference>
<dbReference type="InterPro" id="IPR011009">
    <property type="entry name" value="Kinase-like_dom_sf"/>
</dbReference>
<feature type="domain" description="Protein kinase" evidence="2">
    <location>
        <begin position="475"/>
        <end position="735"/>
    </location>
</feature>
<feature type="compositionally biased region" description="Gly residues" evidence="1">
    <location>
        <begin position="181"/>
        <end position="191"/>
    </location>
</feature>
<dbReference type="InterPro" id="IPR050167">
    <property type="entry name" value="Ser_Thr_protein_kinase"/>
</dbReference>
<reference evidence="3 4" key="1">
    <citation type="submission" date="2017-06" db="EMBL/GenBank/DDBJ databases">
        <title>A platform for efficient transgenesis in Macrostomum lignano, a flatworm model organism for stem cell research.</title>
        <authorList>
            <person name="Berezikov E."/>
        </authorList>
    </citation>
    <scope>NUCLEOTIDE SEQUENCE [LARGE SCALE GENOMIC DNA]</scope>
    <source>
        <strain evidence="3">DV1</strain>
        <tissue evidence="3">Whole organism</tissue>
    </source>
</reference>
<dbReference type="PANTHER" id="PTHR23257:SF974">
    <property type="entry name" value="RECEPTOR-INTERACTING SERINE_THREONINE-PROTEIN KINASE 3"/>
    <property type="match status" value="1"/>
</dbReference>
<sequence length="762" mass="84227">MSYKPVPKLSARQDSVCSAVKPRAVSSPPPPPSSLPLAGVRSRAHSGRSHPAVRQNAVDLPSEFDESEYCIVHSNAVETTPFYPAASAATTAVGAVGGAVRSSVSSSASTASSSRGASKSRKSSGGSSATSRLRRELRKSALEAAAVAAVSTTPSSPSSANIFANLKGFFSKWLHESKTSNGGGGGAGGSSGMPSASTGSDLDGASTAGDAFDAASMSAAASDCGGDNAYYLNIACPQYPQECSSSDLLHARNVMSMNSSIDSDYLLHFYTSLSPSSACSVSTASTNGDFFVSGSSCRGGVEDCLSDGGSRPQQQQQLQQQQQQQQQQQPNFHCQQLQYYQQHPVQQQQQQQQQQHLHLQHPTVQWDVQVDYDLLQRRNPRHISNRLRAAPEQQSTLVPPPAKSKSLQSQTARQQKDLLCSTWPPSGRRLHFALEEDEYMLTGVNCFHVIDSVMRNSRGSFEVKEFEFNIPHEDIEFRECVLRGRRRKVYRGHWHGEVTIHAYESLDSEERSKFWEEIAKLSLIRHENIFLFMGVSMDPPTSRFAVVTCLRKGVTLHETVHVRKEKLGASRRLSIIRDLAQAAGYLHAKSIVIRRFNSSNVFLEPRAKLSLQDYSVITEEEEDRPGYLIVPESLVWYTPPEILALLTGKTTFVPDSAFTVATDIFAFSIIMFEVCCGRYPFGKCDRLRYMEHICRGERDPMHDLRASESIKSLITDCWSHDPLYRPEFSQINLALNNREATHLRHSSSEPENLHRHAKIGFF</sequence>
<feature type="compositionally biased region" description="Low complexity" evidence="1">
    <location>
        <begin position="313"/>
        <end position="327"/>
    </location>
</feature>
<dbReference type="InterPro" id="IPR000719">
    <property type="entry name" value="Prot_kinase_dom"/>
</dbReference>
<dbReference type="GO" id="GO:0007165">
    <property type="term" value="P:signal transduction"/>
    <property type="evidence" value="ECO:0007669"/>
    <property type="project" value="TreeGrafter"/>
</dbReference>
<gene>
    <name evidence="3" type="ORF">BOX15_Mlig004540g1</name>
</gene>
<feature type="region of interest" description="Disordered" evidence="1">
    <location>
        <begin position="303"/>
        <end position="327"/>
    </location>
</feature>
<feature type="region of interest" description="Disordered" evidence="1">
    <location>
        <begin position="104"/>
        <end position="134"/>
    </location>
</feature>
<dbReference type="Gene3D" id="3.30.200.20">
    <property type="entry name" value="Phosphorylase Kinase, domain 1"/>
    <property type="match status" value="1"/>
</dbReference>
<proteinExistence type="predicted"/>
<dbReference type="EMBL" id="NIVC01001905">
    <property type="protein sequence ID" value="PAA62737.1"/>
    <property type="molecule type" value="Genomic_DNA"/>
</dbReference>
<dbReference type="Gene3D" id="1.10.510.10">
    <property type="entry name" value="Transferase(Phosphotransferase) domain 1"/>
    <property type="match status" value="1"/>
</dbReference>